<accession>A0A167SLM7</accession>
<protein>
    <submittedName>
        <fullName evidence="1">Uncharacterized protein</fullName>
    </submittedName>
</protein>
<dbReference type="AlphaFoldDB" id="A0A167SLM7"/>
<evidence type="ECO:0000313" key="1">
    <source>
        <dbReference type="EMBL" id="KZP02045.1"/>
    </source>
</evidence>
<dbReference type="EMBL" id="KV419123">
    <property type="protein sequence ID" value="KZP02045.1"/>
    <property type="molecule type" value="Genomic_DNA"/>
</dbReference>
<reference evidence="1 2" key="1">
    <citation type="journal article" date="2016" name="Mol. Biol. Evol.">
        <title>Comparative Genomics of Early-Diverging Mushroom-Forming Fungi Provides Insights into the Origins of Lignocellulose Decay Capabilities.</title>
        <authorList>
            <person name="Nagy L.G."/>
            <person name="Riley R."/>
            <person name="Tritt A."/>
            <person name="Adam C."/>
            <person name="Daum C."/>
            <person name="Floudas D."/>
            <person name="Sun H."/>
            <person name="Yadav J.S."/>
            <person name="Pangilinan J."/>
            <person name="Larsson K.H."/>
            <person name="Matsuura K."/>
            <person name="Barry K."/>
            <person name="Labutti K."/>
            <person name="Kuo R."/>
            <person name="Ohm R.A."/>
            <person name="Bhattacharya S.S."/>
            <person name="Shirouzu T."/>
            <person name="Yoshinaga Y."/>
            <person name="Martin F.M."/>
            <person name="Grigoriev I.V."/>
            <person name="Hibbett D.S."/>
        </authorList>
    </citation>
    <scope>NUCLEOTIDE SEQUENCE [LARGE SCALE GENOMIC DNA]</scope>
    <source>
        <strain evidence="1 2">CBS 109695</strain>
    </source>
</reference>
<dbReference type="Proteomes" id="UP000076532">
    <property type="component" value="Unassembled WGS sequence"/>
</dbReference>
<sequence>MVFDASRLYSYVSLSPYIIPILPQSFPHTRRRFRTSEAFPAPPKPPPGFRHCRRFRYNRTAAHVADVPEHLHII</sequence>
<name>A0A167SLM7_9AGAM</name>
<evidence type="ECO:0000313" key="2">
    <source>
        <dbReference type="Proteomes" id="UP000076532"/>
    </source>
</evidence>
<keyword evidence="2" id="KW-1185">Reference proteome</keyword>
<gene>
    <name evidence="1" type="ORF">FIBSPDRAFT_970590</name>
</gene>
<organism evidence="1 2">
    <name type="scientific">Athelia psychrophila</name>
    <dbReference type="NCBI Taxonomy" id="1759441"/>
    <lineage>
        <taxon>Eukaryota</taxon>
        <taxon>Fungi</taxon>
        <taxon>Dikarya</taxon>
        <taxon>Basidiomycota</taxon>
        <taxon>Agaricomycotina</taxon>
        <taxon>Agaricomycetes</taxon>
        <taxon>Agaricomycetidae</taxon>
        <taxon>Atheliales</taxon>
        <taxon>Atheliaceae</taxon>
        <taxon>Athelia</taxon>
    </lineage>
</organism>
<proteinExistence type="predicted"/>